<comment type="caution">
    <text evidence="1">The sequence shown here is derived from an EMBL/GenBank/DDBJ whole genome shotgun (WGS) entry which is preliminary data.</text>
</comment>
<dbReference type="EMBL" id="RDQH01000343">
    <property type="protein sequence ID" value="RXH67497.1"/>
    <property type="molecule type" value="Genomic_DNA"/>
</dbReference>
<dbReference type="PANTHER" id="PTHR47979">
    <property type="entry name" value="DRAB11-RELATED"/>
    <property type="match status" value="1"/>
</dbReference>
<sequence>MVVVIYDSNVFKSNLLTRFTRDEFSLESKSTISVEFAARSLDVDGKVIKAQIWDTVGQEKK</sequence>
<evidence type="ECO:0000313" key="2">
    <source>
        <dbReference type="Proteomes" id="UP000290289"/>
    </source>
</evidence>
<dbReference type="PRINTS" id="PR00449">
    <property type="entry name" value="RASTRNSFRMNG"/>
</dbReference>
<dbReference type="Proteomes" id="UP000290289">
    <property type="component" value="Chromosome 17"/>
</dbReference>
<protein>
    <submittedName>
        <fullName evidence="1">Uncharacterized protein</fullName>
    </submittedName>
</protein>
<evidence type="ECO:0000313" key="1">
    <source>
        <dbReference type="EMBL" id="RXH67497.1"/>
    </source>
</evidence>
<dbReference type="STRING" id="3750.A0A498HDW1"/>
<proteinExistence type="predicted"/>
<dbReference type="Pfam" id="PF00071">
    <property type="entry name" value="Ras"/>
    <property type="match status" value="1"/>
</dbReference>
<dbReference type="SMART" id="SM00175">
    <property type="entry name" value="RAB"/>
    <property type="match status" value="1"/>
</dbReference>
<dbReference type="GO" id="GO:0005525">
    <property type="term" value="F:GTP binding"/>
    <property type="evidence" value="ECO:0007669"/>
    <property type="project" value="InterPro"/>
</dbReference>
<dbReference type="PROSITE" id="PS51419">
    <property type="entry name" value="RAB"/>
    <property type="match status" value="1"/>
</dbReference>
<dbReference type="InterPro" id="IPR027417">
    <property type="entry name" value="P-loop_NTPase"/>
</dbReference>
<gene>
    <name evidence="1" type="ORF">DVH24_027644</name>
</gene>
<dbReference type="Gene3D" id="3.40.50.300">
    <property type="entry name" value="P-loop containing nucleotide triphosphate hydrolases"/>
    <property type="match status" value="1"/>
</dbReference>
<dbReference type="GO" id="GO:0003924">
    <property type="term" value="F:GTPase activity"/>
    <property type="evidence" value="ECO:0007669"/>
    <property type="project" value="InterPro"/>
</dbReference>
<accession>A0A498HDW1</accession>
<dbReference type="SUPFAM" id="SSF52540">
    <property type="entry name" value="P-loop containing nucleoside triphosphate hydrolases"/>
    <property type="match status" value="1"/>
</dbReference>
<keyword evidence="2" id="KW-1185">Reference proteome</keyword>
<dbReference type="InterPro" id="IPR001806">
    <property type="entry name" value="Small_GTPase"/>
</dbReference>
<dbReference type="AlphaFoldDB" id="A0A498HDW1"/>
<organism evidence="1 2">
    <name type="scientific">Malus domestica</name>
    <name type="common">Apple</name>
    <name type="synonym">Pyrus malus</name>
    <dbReference type="NCBI Taxonomy" id="3750"/>
    <lineage>
        <taxon>Eukaryota</taxon>
        <taxon>Viridiplantae</taxon>
        <taxon>Streptophyta</taxon>
        <taxon>Embryophyta</taxon>
        <taxon>Tracheophyta</taxon>
        <taxon>Spermatophyta</taxon>
        <taxon>Magnoliopsida</taxon>
        <taxon>eudicotyledons</taxon>
        <taxon>Gunneridae</taxon>
        <taxon>Pentapetalae</taxon>
        <taxon>rosids</taxon>
        <taxon>fabids</taxon>
        <taxon>Rosales</taxon>
        <taxon>Rosaceae</taxon>
        <taxon>Amygdaloideae</taxon>
        <taxon>Maleae</taxon>
        <taxon>Malus</taxon>
    </lineage>
</organism>
<name>A0A498HDW1_MALDO</name>
<reference evidence="1 2" key="1">
    <citation type="submission" date="2018-10" db="EMBL/GenBank/DDBJ databases">
        <title>A high-quality apple genome assembly.</title>
        <authorList>
            <person name="Hu J."/>
        </authorList>
    </citation>
    <scope>NUCLEOTIDE SEQUENCE [LARGE SCALE GENOMIC DNA]</scope>
    <source>
        <strain evidence="2">cv. HFTH1</strain>
        <tissue evidence="1">Young leaf</tissue>
    </source>
</reference>
<dbReference type="InterPro" id="IPR050209">
    <property type="entry name" value="Rab_GTPases_membrane_traffic"/>
</dbReference>